<evidence type="ECO:0000256" key="1">
    <source>
        <dbReference type="ARBA" id="ARBA00022842"/>
    </source>
</evidence>
<dbReference type="InterPro" id="IPR029060">
    <property type="entry name" value="PIN-like_dom_sf"/>
</dbReference>
<comment type="caution">
    <text evidence="3">The sequence shown here is derived from an EMBL/GenBank/DDBJ whole genome shotgun (WGS) entry which is preliminary data.</text>
</comment>
<keyword evidence="1" id="KW-0460">Magnesium</keyword>
<dbReference type="PANTHER" id="PTHR35901:SF1">
    <property type="entry name" value="EXONUCLEASE VAPC9"/>
    <property type="match status" value="1"/>
</dbReference>
<dbReference type="PANTHER" id="PTHR35901">
    <property type="entry name" value="RIBONUCLEASE VAPC3"/>
    <property type="match status" value="1"/>
</dbReference>
<dbReference type="InterPro" id="IPR002716">
    <property type="entry name" value="PIN_dom"/>
</dbReference>
<organism evidence="3 4">
    <name type="scientific">Candidatus Collierbacteria bacterium CG09_land_8_20_14_0_10_46_12</name>
    <dbReference type="NCBI Taxonomy" id="1974533"/>
    <lineage>
        <taxon>Bacteria</taxon>
        <taxon>Candidatus Collieribacteriota</taxon>
    </lineage>
</organism>
<accession>A0A2H0X145</accession>
<dbReference type="Pfam" id="PF01850">
    <property type="entry name" value="PIN"/>
    <property type="match status" value="1"/>
</dbReference>
<dbReference type="Gene3D" id="3.40.50.1010">
    <property type="entry name" value="5'-nuclease"/>
    <property type="match status" value="1"/>
</dbReference>
<dbReference type="InterPro" id="IPR051619">
    <property type="entry name" value="TypeII_TA_RNase_PINc/VapC"/>
</dbReference>
<name>A0A2H0X145_9BACT</name>
<dbReference type="SUPFAM" id="SSF88723">
    <property type="entry name" value="PIN domain-like"/>
    <property type="match status" value="1"/>
</dbReference>
<reference evidence="4" key="1">
    <citation type="submission" date="2017-09" db="EMBL/GenBank/DDBJ databases">
        <title>Depth-based differentiation of microbial function through sediment-hosted aquifers and enrichment of novel symbionts in the deep terrestrial subsurface.</title>
        <authorList>
            <person name="Probst A.J."/>
            <person name="Ladd B."/>
            <person name="Jarett J.K."/>
            <person name="Geller-Mcgrath D.E."/>
            <person name="Sieber C.M.K."/>
            <person name="Emerson J.B."/>
            <person name="Anantharaman K."/>
            <person name="Thomas B.C."/>
            <person name="Malmstrom R."/>
            <person name="Stieglmeier M."/>
            <person name="Klingl A."/>
            <person name="Woyke T."/>
            <person name="Ryan C.M."/>
            <person name="Banfield J.F."/>
        </authorList>
    </citation>
    <scope>NUCLEOTIDE SEQUENCE [LARGE SCALE GENOMIC DNA]</scope>
</reference>
<dbReference type="AlphaFoldDB" id="A0A2H0X145"/>
<evidence type="ECO:0000313" key="4">
    <source>
        <dbReference type="Proteomes" id="UP000229574"/>
    </source>
</evidence>
<dbReference type="CDD" id="cd09873">
    <property type="entry name" value="PIN_Pae0151-like"/>
    <property type="match status" value="1"/>
</dbReference>
<feature type="domain" description="PIN" evidence="2">
    <location>
        <begin position="2"/>
        <end position="124"/>
    </location>
</feature>
<dbReference type="EMBL" id="PEYY01000086">
    <property type="protein sequence ID" value="PIS17909.1"/>
    <property type="molecule type" value="Genomic_DNA"/>
</dbReference>
<evidence type="ECO:0000313" key="3">
    <source>
        <dbReference type="EMBL" id="PIS17909.1"/>
    </source>
</evidence>
<gene>
    <name evidence="3" type="ORF">COT54_02180</name>
</gene>
<dbReference type="Proteomes" id="UP000229574">
    <property type="component" value="Unassembled WGS sequence"/>
</dbReference>
<dbReference type="InterPro" id="IPR044153">
    <property type="entry name" value="PIN_Pae0151-like"/>
</dbReference>
<protein>
    <recommendedName>
        <fullName evidence="2">PIN domain-containing protein</fullName>
    </recommendedName>
</protein>
<evidence type="ECO:0000259" key="2">
    <source>
        <dbReference type="Pfam" id="PF01850"/>
    </source>
</evidence>
<sequence length="138" mass="15970">MIAVDASVAFKWFKSDNEDYYQESSQLLKQHLIGTSKILVPQFIFLELSNALGTKTATSIELAKKHIQNLYKFNLEVYLPSQKDIINSLILAKKYNTSVYDMLYAVVAKRNKCKLITADRKFIEKTTFSHVIHISEYR</sequence>
<proteinExistence type="predicted"/>